<feature type="domain" description="GGDEF" evidence="3">
    <location>
        <begin position="370"/>
        <end position="504"/>
    </location>
</feature>
<dbReference type="CDD" id="cd01949">
    <property type="entry name" value="GGDEF"/>
    <property type="match status" value="1"/>
</dbReference>
<dbReference type="NCBIfam" id="TIGR00229">
    <property type="entry name" value="sensory_box"/>
    <property type="match status" value="1"/>
</dbReference>
<keyword evidence="1" id="KW-0472">Membrane</keyword>
<dbReference type="Pfam" id="PF00990">
    <property type="entry name" value="GGDEF"/>
    <property type="match status" value="1"/>
</dbReference>
<dbReference type="InterPro" id="IPR043128">
    <property type="entry name" value="Rev_trsase/Diguanyl_cyclase"/>
</dbReference>
<dbReference type="Proteomes" id="UP001198034">
    <property type="component" value="Unassembled WGS sequence"/>
</dbReference>
<organism evidence="4 5">
    <name type="scientific">Deefgea salmonis</name>
    <dbReference type="NCBI Taxonomy" id="2875502"/>
    <lineage>
        <taxon>Bacteria</taxon>
        <taxon>Pseudomonadati</taxon>
        <taxon>Pseudomonadota</taxon>
        <taxon>Betaproteobacteria</taxon>
        <taxon>Neisseriales</taxon>
        <taxon>Chitinibacteraceae</taxon>
        <taxon>Deefgea</taxon>
    </lineage>
</organism>
<evidence type="ECO:0000313" key="4">
    <source>
        <dbReference type="EMBL" id="MCB5197550.1"/>
    </source>
</evidence>
<dbReference type="EMBL" id="JAJAWG010000017">
    <property type="protein sequence ID" value="MCB5197550.1"/>
    <property type="molecule type" value="Genomic_DNA"/>
</dbReference>
<protein>
    <submittedName>
        <fullName evidence="4">Diguanylate cyclase</fullName>
        <ecNumber evidence="4">2.7.7.65</ecNumber>
    </submittedName>
</protein>
<dbReference type="EC" id="2.7.7.65" evidence="4"/>
<dbReference type="InterPro" id="IPR035965">
    <property type="entry name" value="PAS-like_dom_sf"/>
</dbReference>
<dbReference type="SUPFAM" id="SSF55785">
    <property type="entry name" value="PYP-like sensor domain (PAS domain)"/>
    <property type="match status" value="1"/>
</dbReference>
<keyword evidence="5" id="KW-1185">Reference proteome</keyword>
<dbReference type="NCBIfam" id="TIGR00254">
    <property type="entry name" value="GGDEF"/>
    <property type="match status" value="1"/>
</dbReference>
<keyword evidence="1" id="KW-1133">Transmembrane helix</keyword>
<dbReference type="Pfam" id="PF13188">
    <property type="entry name" value="PAS_8"/>
    <property type="match status" value="1"/>
</dbReference>
<dbReference type="PANTHER" id="PTHR44757:SF2">
    <property type="entry name" value="BIOFILM ARCHITECTURE MAINTENANCE PROTEIN MBAA"/>
    <property type="match status" value="1"/>
</dbReference>
<dbReference type="Gene3D" id="3.30.70.270">
    <property type="match status" value="1"/>
</dbReference>
<evidence type="ECO:0000259" key="2">
    <source>
        <dbReference type="PROSITE" id="PS50112"/>
    </source>
</evidence>
<keyword evidence="1" id="KW-0812">Transmembrane</keyword>
<feature type="transmembrane region" description="Helical" evidence="1">
    <location>
        <begin position="132"/>
        <end position="154"/>
    </location>
</feature>
<dbReference type="GO" id="GO:0052621">
    <property type="term" value="F:diguanylate cyclase activity"/>
    <property type="evidence" value="ECO:0007669"/>
    <property type="project" value="UniProtKB-EC"/>
</dbReference>
<dbReference type="Gene3D" id="3.30.450.20">
    <property type="entry name" value="PAS domain"/>
    <property type="match status" value="1"/>
</dbReference>
<dbReference type="CDD" id="cd00130">
    <property type="entry name" value="PAS"/>
    <property type="match status" value="1"/>
</dbReference>
<gene>
    <name evidence="4" type="ORF">LG219_14910</name>
</gene>
<accession>A0ABS8BP96</accession>
<evidence type="ECO:0000313" key="5">
    <source>
        <dbReference type="Proteomes" id="UP001198034"/>
    </source>
</evidence>
<keyword evidence="4" id="KW-0808">Transferase</keyword>
<dbReference type="InterPro" id="IPR000160">
    <property type="entry name" value="GGDEF_dom"/>
</dbReference>
<feature type="domain" description="PAS" evidence="2">
    <location>
        <begin position="218"/>
        <end position="254"/>
    </location>
</feature>
<dbReference type="InterPro" id="IPR029787">
    <property type="entry name" value="Nucleotide_cyclase"/>
</dbReference>
<dbReference type="RefSeq" id="WP_226765240.1">
    <property type="nucleotide sequence ID" value="NZ_JAJAWG010000017.1"/>
</dbReference>
<reference evidence="4 5" key="1">
    <citation type="submission" date="2021-10" db="EMBL/GenBank/DDBJ databases">
        <authorList>
            <person name="Chen M."/>
        </authorList>
    </citation>
    <scope>NUCLEOTIDE SEQUENCE [LARGE SCALE GENOMIC DNA]</scope>
    <source>
        <strain evidence="4 5">H3-26</strain>
    </source>
</reference>
<proteinExistence type="predicted"/>
<dbReference type="PROSITE" id="PS50887">
    <property type="entry name" value="GGDEF"/>
    <property type="match status" value="1"/>
</dbReference>
<comment type="caution">
    <text evidence="4">The sequence shown here is derived from an EMBL/GenBank/DDBJ whole genome shotgun (WGS) entry which is preliminary data.</text>
</comment>
<dbReference type="PROSITE" id="PS50112">
    <property type="entry name" value="PAS"/>
    <property type="match status" value="1"/>
</dbReference>
<dbReference type="SUPFAM" id="SSF55073">
    <property type="entry name" value="Nucleotide cyclase"/>
    <property type="match status" value="1"/>
</dbReference>
<evidence type="ECO:0000256" key="1">
    <source>
        <dbReference type="SAM" id="Phobius"/>
    </source>
</evidence>
<dbReference type="InterPro" id="IPR052155">
    <property type="entry name" value="Biofilm_reg_signaling"/>
</dbReference>
<keyword evidence="4" id="KW-0548">Nucleotidyltransferase</keyword>
<sequence>MTIALCAILVASISSFIIYQLNYANEIKHSYLDIKNLMAAVEKTAAVAAFSGNQQIASDVINSLILNPLIRNANMNGHNHLQIAAGKKSNDTELRLPLYEPLDERNIAGYLTVEINTSEMDRRAKTRSIDTAVSLFILSLLIGLVVYIVVFFKLSRPLTQLSSRLQTIKLATDDRLPHLNNKQYDELIQLTHHINYLLNMVSDVIHAERELRAQISKLEQQFRGIFESANVGIALLDESGRLILANPAFAKLLGEGIHAQAKISGQWIDRLFAQPYRFWGQIYASLERNQATANDLQTCNDWLHVIISASYNDAHTPYYQCLIYDISDRKKREDQMRRSADYDHLTGLQNRHASEKILIHLLSNTIANKNQLAIFMIDLDRFKYINDTYGHEAGDKVLQECASRMKQHFTRDEDLIARLGGDEFMIVAYFEDITQLRAMVQALIVSLNLPIELGNAVFDRVGASIGIALAPQHGSNSNMLINKADQAMYQVKRSGRNGFCIYGSPHCLTPQSPSQQINPALGH</sequence>
<evidence type="ECO:0000259" key="3">
    <source>
        <dbReference type="PROSITE" id="PS50887"/>
    </source>
</evidence>
<dbReference type="SMART" id="SM00267">
    <property type="entry name" value="GGDEF"/>
    <property type="match status" value="1"/>
</dbReference>
<dbReference type="SMART" id="SM00091">
    <property type="entry name" value="PAS"/>
    <property type="match status" value="1"/>
</dbReference>
<dbReference type="PANTHER" id="PTHR44757">
    <property type="entry name" value="DIGUANYLATE CYCLASE DGCP"/>
    <property type="match status" value="1"/>
</dbReference>
<dbReference type="InterPro" id="IPR000014">
    <property type="entry name" value="PAS"/>
</dbReference>
<name>A0ABS8BP96_9NEIS</name>